<sequence>MRIDVKKLKAAGVALFSSALIATGSGAAHASAGWDYVGSSEFTRWDEEIHFYTNYHLSTGGDFRTCHTSQPEGANTFTLWEYDPNGSKKVRSYSLSKGCFIFKNIGNLVDGDNNKAEFFISTNLGEGGVAFYD</sequence>
<organism evidence="2 3">
    <name type="scientific">Streptomyces sirii</name>
    <dbReference type="NCBI Taxonomy" id="3127701"/>
    <lineage>
        <taxon>Bacteria</taxon>
        <taxon>Bacillati</taxon>
        <taxon>Actinomycetota</taxon>
        <taxon>Actinomycetes</taxon>
        <taxon>Kitasatosporales</taxon>
        <taxon>Streptomycetaceae</taxon>
        <taxon>Streptomyces</taxon>
    </lineage>
</organism>
<keyword evidence="3" id="KW-1185">Reference proteome</keyword>
<dbReference type="EMBL" id="CP147982">
    <property type="protein sequence ID" value="WXK75412.1"/>
    <property type="molecule type" value="Genomic_DNA"/>
</dbReference>
<accession>A0ABZ2QKH9</accession>
<dbReference type="RefSeq" id="WP_407285496.1">
    <property type="nucleotide sequence ID" value="NZ_CP147982.1"/>
</dbReference>
<feature type="signal peptide" evidence="1">
    <location>
        <begin position="1"/>
        <end position="30"/>
    </location>
</feature>
<protein>
    <submittedName>
        <fullName evidence="2">Uncharacterized protein</fullName>
    </submittedName>
</protein>
<feature type="chain" id="PRO_5046370962" evidence="1">
    <location>
        <begin position="31"/>
        <end position="133"/>
    </location>
</feature>
<evidence type="ECO:0000256" key="1">
    <source>
        <dbReference type="SAM" id="SignalP"/>
    </source>
</evidence>
<gene>
    <name evidence="2" type="ORF">WAB15_05245</name>
</gene>
<evidence type="ECO:0000313" key="3">
    <source>
        <dbReference type="Proteomes" id="UP001626628"/>
    </source>
</evidence>
<proteinExistence type="predicted"/>
<evidence type="ECO:0000313" key="2">
    <source>
        <dbReference type="EMBL" id="WXK75412.1"/>
    </source>
</evidence>
<name>A0ABZ2QKH9_9ACTN</name>
<keyword evidence="1" id="KW-0732">Signal</keyword>
<dbReference type="Proteomes" id="UP001626628">
    <property type="component" value="Chromosome"/>
</dbReference>
<reference evidence="2 3" key="1">
    <citation type="submission" date="2024-03" db="EMBL/GenBank/DDBJ databases">
        <title>The complete genome of Streptomyces sirii sp.nov.</title>
        <authorList>
            <person name="Zakalyukina Y.V."/>
            <person name="Belik A.R."/>
            <person name="Biryukov M.V."/>
            <person name="Baturina O.A."/>
            <person name="Kabilov M.R."/>
        </authorList>
    </citation>
    <scope>NUCLEOTIDE SEQUENCE [LARGE SCALE GENOMIC DNA]</scope>
    <source>
        <strain evidence="2 3">BP-8</strain>
    </source>
</reference>